<reference evidence="2" key="1">
    <citation type="journal article" date="2009" name="Rice">
        <title>De Novo Next Generation Sequencing of Plant Genomes.</title>
        <authorList>
            <person name="Rounsley S."/>
            <person name="Marri P.R."/>
            <person name="Yu Y."/>
            <person name="He R."/>
            <person name="Sisneros N."/>
            <person name="Goicoechea J.L."/>
            <person name="Lee S.J."/>
            <person name="Angelova A."/>
            <person name="Kudrna D."/>
            <person name="Luo M."/>
            <person name="Affourtit J."/>
            <person name="Desany B."/>
            <person name="Knight J."/>
            <person name="Niazi F."/>
            <person name="Egholm M."/>
            <person name="Wing R.A."/>
        </authorList>
    </citation>
    <scope>NUCLEOTIDE SEQUENCE [LARGE SCALE GENOMIC DNA]</scope>
    <source>
        <strain evidence="2">cv. IRGC 105608</strain>
    </source>
</reference>
<keyword evidence="3" id="KW-1185">Reference proteome</keyword>
<feature type="compositionally biased region" description="Basic and acidic residues" evidence="1">
    <location>
        <begin position="158"/>
        <end position="167"/>
    </location>
</feature>
<feature type="compositionally biased region" description="Basic and acidic residues" evidence="1">
    <location>
        <begin position="31"/>
        <end position="40"/>
    </location>
</feature>
<dbReference type="Gramene" id="OBART07G04260.1">
    <property type="protein sequence ID" value="OBART07G04260.1"/>
    <property type="gene ID" value="OBART07G04260"/>
</dbReference>
<dbReference type="PaxDb" id="65489-OBART07G04260.1"/>
<reference evidence="2" key="2">
    <citation type="submission" date="2015-03" db="UniProtKB">
        <authorList>
            <consortium name="EnsemblPlants"/>
        </authorList>
    </citation>
    <scope>IDENTIFICATION</scope>
</reference>
<evidence type="ECO:0000313" key="3">
    <source>
        <dbReference type="Proteomes" id="UP000026960"/>
    </source>
</evidence>
<feature type="compositionally biased region" description="Basic and acidic residues" evidence="1">
    <location>
        <begin position="193"/>
        <end position="204"/>
    </location>
</feature>
<evidence type="ECO:0000256" key="1">
    <source>
        <dbReference type="SAM" id="MobiDB-lite"/>
    </source>
</evidence>
<proteinExistence type="predicted"/>
<dbReference type="EnsemblPlants" id="OBART07G04260.1">
    <property type="protein sequence ID" value="OBART07G04260.1"/>
    <property type="gene ID" value="OBART07G04260"/>
</dbReference>
<dbReference type="Proteomes" id="UP000026960">
    <property type="component" value="Chromosome 7"/>
</dbReference>
<dbReference type="HOGENOM" id="CLU_1285010_0_0_1"/>
<feature type="compositionally biased region" description="Polar residues" evidence="1">
    <location>
        <begin position="1"/>
        <end position="12"/>
    </location>
</feature>
<feature type="region of interest" description="Disordered" evidence="1">
    <location>
        <begin position="1"/>
        <end position="40"/>
    </location>
</feature>
<feature type="region of interest" description="Disordered" evidence="1">
    <location>
        <begin position="116"/>
        <end position="215"/>
    </location>
</feature>
<feature type="compositionally biased region" description="Gly residues" evidence="1">
    <location>
        <begin position="182"/>
        <end position="192"/>
    </location>
</feature>
<accession>A0A0D3GMP4</accession>
<evidence type="ECO:0000313" key="2">
    <source>
        <dbReference type="EnsemblPlants" id="OBART07G04260.1"/>
    </source>
</evidence>
<organism evidence="2">
    <name type="scientific">Oryza barthii</name>
    <dbReference type="NCBI Taxonomy" id="65489"/>
    <lineage>
        <taxon>Eukaryota</taxon>
        <taxon>Viridiplantae</taxon>
        <taxon>Streptophyta</taxon>
        <taxon>Embryophyta</taxon>
        <taxon>Tracheophyta</taxon>
        <taxon>Spermatophyta</taxon>
        <taxon>Magnoliopsida</taxon>
        <taxon>Liliopsida</taxon>
        <taxon>Poales</taxon>
        <taxon>Poaceae</taxon>
        <taxon>BOP clade</taxon>
        <taxon>Oryzoideae</taxon>
        <taxon>Oryzeae</taxon>
        <taxon>Oryzinae</taxon>
        <taxon>Oryza</taxon>
    </lineage>
</organism>
<feature type="compositionally biased region" description="Basic and acidic residues" evidence="1">
    <location>
        <begin position="131"/>
        <end position="145"/>
    </location>
</feature>
<sequence>MKRHPQNSNQARSEGEPPAGAAVGDCTGRGGFEKEADLRFQRPEIGQAVGELARQRRICSAPRREKKVKGGRGRMSCSLFFDLVEDDMWAMDLKKENDKIADEVWVGRDAHRRATMRWKQEDAGRHLSSQDGDRRKRRRGDETRGRGRGRMGWIRMLTGERMRREQENAGATSASRMPAGGEETGVEGGGRGDGGRIGEAERRSCSALLPYTHMH</sequence>
<dbReference type="AlphaFoldDB" id="A0A0D3GMP4"/>
<protein>
    <submittedName>
        <fullName evidence="2">Uncharacterized protein</fullName>
    </submittedName>
</protein>
<name>A0A0D3GMP4_9ORYZ</name>